<dbReference type="PANTHER" id="PTHR48081">
    <property type="entry name" value="AB HYDROLASE SUPERFAMILY PROTEIN C4A8.06C"/>
    <property type="match status" value="1"/>
</dbReference>
<dbReference type="PROSITE" id="PS51257">
    <property type="entry name" value="PROKAR_LIPOPROTEIN"/>
    <property type="match status" value="1"/>
</dbReference>
<dbReference type="OrthoDB" id="9777975at2"/>
<dbReference type="Gene3D" id="3.40.50.1820">
    <property type="entry name" value="alpha/beta hydrolase"/>
    <property type="match status" value="1"/>
</dbReference>
<evidence type="ECO:0000259" key="4">
    <source>
        <dbReference type="Pfam" id="PF20434"/>
    </source>
</evidence>
<dbReference type="STRING" id="1763537.ULVI_08415"/>
<feature type="chain" id="PRO_5007887570" description="BD-FAE-like domain-containing protein" evidence="3">
    <location>
        <begin position="23"/>
        <end position="308"/>
    </location>
</feature>
<evidence type="ECO:0000256" key="3">
    <source>
        <dbReference type="SAM" id="SignalP"/>
    </source>
</evidence>
<proteinExistence type="inferred from homology"/>
<dbReference type="InterPro" id="IPR049492">
    <property type="entry name" value="BD-FAE-like_dom"/>
</dbReference>
<gene>
    <name evidence="5" type="ORF">ULVI_08415</name>
</gene>
<dbReference type="EMBL" id="LRXL01000037">
    <property type="protein sequence ID" value="OAB78602.1"/>
    <property type="molecule type" value="Genomic_DNA"/>
</dbReference>
<dbReference type="PROSITE" id="PS01173">
    <property type="entry name" value="LIPASE_GDXG_HIS"/>
    <property type="match status" value="1"/>
</dbReference>
<dbReference type="Proteomes" id="UP000077013">
    <property type="component" value="Unassembled WGS sequence"/>
</dbReference>
<name>A0A167HHA2_9FLAO</name>
<evidence type="ECO:0000313" key="6">
    <source>
        <dbReference type="Proteomes" id="UP000077013"/>
    </source>
</evidence>
<organism evidence="5 6">
    <name type="scientific">Cochleicola gelatinilyticus</name>
    <dbReference type="NCBI Taxonomy" id="1763537"/>
    <lineage>
        <taxon>Bacteria</taxon>
        <taxon>Pseudomonadati</taxon>
        <taxon>Bacteroidota</taxon>
        <taxon>Flavobacteriia</taxon>
        <taxon>Flavobacteriales</taxon>
        <taxon>Flavobacteriaceae</taxon>
        <taxon>Cochleicola</taxon>
    </lineage>
</organism>
<feature type="signal peptide" evidence="3">
    <location>
        <begin position="1"/>
        <end position="22"/>
    </location>
</feature>
<evidence type="ECO:0000256" key="1">
    <source>
        <dbReference type="ARBA" id="ARBA00010515"/>
    </source>
</evidence>
<keyword evidence="2" id="KW-0378">Hydrolase</keyword>
<dbReference type="PANTHER" id="PTHR48081:SF33">
    <property type="entry name" value="KYNURENINE FORMAMIDASE"/>
    <property type="match status" value="1"/>
</dbReference>
<dbReference type="InterPro" id="IPR050300">
    <property type="entry name" value="GDXG_lipolytic_enzyme"/>
</dbReference>
<dbReference type="InterPro" id="IPR029058">
    <property type="entry name" value="AB_hydrolase_fold"/>
</dbReference>
<keyword evidence="3" id="KW-0732">Signal</keyword>
<dbReference type="InterPro" id="IPR002168">
    <property type="entry name" value="Lipase_GDXG_HIS_AS"/>
</dbReference>
<dbReference type="SUPFAM" id="SSF53474">
    <property type="entry name" value="alpha/beta-Hydrolases"/>
    <property type="match status" value="1"/>
</dbReference>
<feature type="domain" description="BD-FAE-like" evidence="4">
    <location>
        <begin position="62"/>
        <end position="267"/>
    </location>
</feature>
<dbReference type="AlphaFoldDB" id="A0A167HHA2"/>
<keyword evidence="6" id="KW-1185">Reference proteome</keyword>
<dbReference type="Pfam" id="PF20434">
    <property type="entry name" value="BD-FAE"/>
    <property type="match status" value="1"/>
</dbReference>
<dbReference type="GO" id="GO:0016787">
    <property type="term" value="F:hydrolase activity"/>
    <property type="evidence" value="ECO:0007669"/>
    <property type="project" value="UniProtKB-KW"/>
</dbReference>
<evidence type="ECO:0000256" key="2">
    <source>
        <dbReference type="ARBA" id="ARBA00022801"/>
    </source>
</evidence>
<evidence type="ECO:0000313" key="5">
    <source>
        <dbReference type="EMBL" id="OAB78602.1"/>
    </source>
</evidence>
<accession>A0A167HHA2</accession>
<comment type="caution">
    <text evidence="5">The sequence shown here is derived from an EMBL/GenBank/DDBJ whole genome shotgun (WGS) entry which is preliminary data.</text>
</comment>
<reference evidence="5 6" key="1">
    <citation type="submission" date="2016-02" db="EMBL/GenBank/DDBJ databases">
        <title>Ulvibacter sp. LPB0005, isolated from Thais luteostoma.</title>
        <authorList>
            <person name="Shin S.-K."/>
            <person name="Yi H."/>
        </authorList>
    </citation>
    <scope>NUCLEOTIDE SEQUENCE [LARGE SCALE GENOMIC DNA]</scope>
    <source>
        <strain evidence="5 6">LPB0005</strain>
    </source>
</reference>
<sequence>MKTNHIKMAALAVACLLSTACSKESIDSTINDTDLVYKVSTELESAVFTDLDYGDHEQQIFDVYLPANRSTQTTKVIILLHGGGWMNGDKAGMNNYVQSISESNPDYAIVNMNYVLAAAPSTPAFPNQFHDIGLMLDHLTSESESLQILPEFALIGKSAGAHLALQYDYMYDLEDRVKSVTSIVGPTDFTHPYYSENPNYTHLLNILVDSNAYFASSIGAMNLKPNVIKILSPLYQASVNSSPTLLFYGKNDTTVPVKNAYDLEEKLNFLGVPVLLNVFEGGHNDWNTETNEHVSNTLTGFLKEHFTI</sequence>
<comment type="similarity">
    <text evidence="1">Belongs to the 'GDXG' lipolytic enzyme family.</text>
</comment>
<protein>
    <recommendedName>
        <fullName evidence="4">BD-FAE-like domain-containing protein</fullName>
    </recommendedName>
</protein>